<reference evidence="2" key="1">
    <citation type="submission" date="2013-04" db="EMBL/GenBank/DDBJ databases">
        <title>The Genome Sequence of Fonticula alba ATCC 38817.</title>
        <authorList>
            <consortium name="The Broad Institute Genomics Platform"/>
            <person name="Russ C."/>
            <person name="Cuomo C."/>
            <person name="Burger G."/>
            <person name="Gray M.W."/>
            <person name="Holland P.W.H."/>
            <person name="King N."/>
            <person name="Lang F.B.F."/>
            <person name="Roger A.J."/>
            <person name="Ruiz-Trillo I."/>
            <person name="Brown M."/>
            <person name="Walker B."/>
            <person name="Young S."/>
            <person name="Zeng Q."/>
            <person name="Gargeya S."/>
            <person name="Fitzgerald M."/>
            <person name="Haas B."/>
            <person name="Abouelleil A."/>
            <person name="Allen A.W."/>
            <person name="Alvarado L."/>
            <person name="Arachchi H.M."/>
            <person name="Berlin A.M."/>
            <person name="Chapman S.B."/>
            <person name="Gainer-Dewar J."/>
            <person name="Goldberg J."/>
            <person name="Griggs A."/>
            <person name="Gujja S."/>
            <person name="Hansen M."/>
            <person name="Howarth C."/>
            <person name="Imamovic A."/>
            <person name="Ireland A."/>
            <person name="Larimer J."/>
            <person name="McCowan C."/>
            <person name="Murphy C."/>
            <person name="Pearson M."/>
            <person name="Poon T.W."/>
            <person name="Priest M."/>
            <person name="Roberts A."/>
            <person name="Saif S."/>
            <person name="Shea T."/>
            <person name="Sisk P."/>
            <person name="Sykes S."/>
            <person name="Wortman J."/>
            <person name="Nusbaum C."/>
            <person name="Birren B."/>
        </authorList>
    </citation>
    <scope>NUCLEOTIDE SEQUENCE [LARGE SCALE GENOMIC DNA]</scope>
    <source>
        <strain evidence="2">ATCC 38817</strain>
    </source>
</reference>
<feature type="region of interest" description="Disordered" evidence="1">
    <location>
        <begin position="1"/>
        <end position="113"/>
    </location>
</feature>
<organism evidence="2">
    <name type="scientific">Fonticula alba</name>
    <name type="common">Slime mold</name>
    <dbReference type="NCBI Taxonomy" id="691883"/>
    <lineage>
        <taxon>Eukaryota</taxon>
        <taxon>Rotosphaerida</taxon>
        <taxon>Fonticulaceae</taxon>
        <taxon>Fonticula</taxon>
    </lineage>
</organism>
<proteinExistence type="predicted"/>
<gene>
    <name evidence="2" type="ORF">H696_02710</name>
</gene>
<feature type="compositionally biased region" description="Low complexity" evidence="1">
    <location>
        <begin position="38"/>
        <end position="60"/>
    </location>
</feature>
<evidence type="ECO:0000313" key="2">
    <source>
        <dbReference type="EMBL" id="KCV70376.1"/>
    </source>
</evidence>
<dbReference type="AlphaFoldDB" id="A0A058Z8C9"/>
<dbReference type="GeneID" id="20527435"/>
<name>A0A058Z8C9_FONAL</name>
<protein>
    <submittedName>
        <fullName evidence="2">Uncharacterized protein</fullName>
    </submittedName>
</protein>
<evidence type="ECO:0000313" key="3">
    <source>
        <dbReference type="Proteomes" id="UP000030693"/>
    </source>
</evidence>
<keyword evidence="3" id="KW-1185">Reference proteome</keyword>
<sequence>MEAWPGTGEAGTKPPLEPGVLPVREPARKGPPPAADESPASHMAMSPPSSERPAGSPAEGAPREAARPRVLAIMPMTCARDMVPGSSPAGLRGPERARFHRASRSSTTGVGDPGACRRICAK</sequence>
<dbReference type="RefSeq" id="XP_009494892.1">
    <property type="nucleotide sequence ID" value="XM_009496617.1"/>
</dbReference>
<dbReference type="EMBL" id="KB932204">
    <property type="protein sequence ID" value="KCV70376.1"/>
    <property type="molecule type" value="Genomic_DNA"/>
</dbReference>
<dbReference type="Proteomes" id="UP000030693">
    <property type="component" value="Unassembled WGS sequence"/>
</dbReference>
<accession>A0A058Z8C9</accession>
<evidence type="ECO:0000256" key="1">
    <source>
        <dbReference type="SAM" id="MobiDB-lite"/>
    </source>
</evidence>